<proteinExistence type="predicted"/>
<dbReference type="Proteomes" id="UP000177982">
    <property type="component" value="Unassembled WGS sequence"/>
</dbReference>
<evidence type="ECO:0000313" key="1">
    <source>
        <dbReference type="EMBL" id="OHA04440.1"/>
    </source>
</evidence>
<evidence type="ECO:0000313" key="2">
    <source>
        <dbReference type="Proteomes" id="UP000177982"/>
    </source>
</evidence>
<gene>
    <name evidence="1" type="ORF">A2934_00380</name>
</gene>
<dbReference type="EMBL" id="MHQO01000079">
    <property type="protein sequence ID" value="OHA04440.1"/>
    <property type="molecule type" value="Genomic_DNA"/>
</dbReference>
<organism evidence="1 2">
    <name type="scientific">Candidatus Sungbacteria bacterium RIFCSPLOWO2_01_FULL_47_10</name>
    <dbReference type="NCBI Taxonomy" id="1802276"/>
    <lineage>
        <taxon>Bacteria</taxon>
        <taxon>Candidatus Sungiibacteriota</taxon>
    </lineage>
</organism>
<reference evidence="1 2" key="1">
    <citation type="journal article" date="2016" name="Nat. Commun.">
        <title>Thousands of microbial genomes shed light on interconnected biogeochemical processes in an aquifer system.</title>
        <authorList>
            <person name="Anantharaman K."/>
            <person name="Brown C.T."/>
            <person name="Hug L.A."/>
            <person name="Sharon I."/>
            <person name="Castelle C.J."/>
            <person name="Probst A.J."/>
            <person name="Thomas B.C."/>
            <person name="Singh A."/>
            <person name="Wilkins M.J."/>
            <person name="Karaoz U."/>
            <person name="Brodie E.L."/>
            <person name="Williams K.H."/>
            <person name="Hubbard S.S."/>
            <person name="Banfield J.F."/>
        </authorList>
    </citation>
    <scope>NUCLEOTIDE SEQUENCE [LARGE SCALE GENOMIC DNA]</scope>
</reference>
<dbReference type="AlphaFoldDB" id="A0A1G2KYL2"/>
<name>A0A1G2KYL2_9BACT</name>
<comment type="caution">
    <text evidence="1">The sequence shown here is derived from an EMBL/GenBank/DDBJ whole genome shotgun (WGS) entry which is preliminary data.</text>
</comment>
<protein>
    <submittedName>
        <fullName evidence="1">Uncharacterized protein</fullName>
    </submittedName>
</protein>
<accession>A0A1G2KYL2</accession>
<sequence>MLECCNLASCDTSAFSITNRGDFLYFKPFPNDASTKLIDILKMPQGSKRDQKKIDKLYTSTII</sequence>